<name>A0A450WZA2_9GAMM</name>
<evidence type="ECO:0000256" key="1">
    <source>
        <dbReference type="SAM" id="Phobius"/>
    </source>
</evidence>
<organism evidence="2">
    <name type="scientific">Candidatus Kentrum sp. LFY</name>
    <dbReference type="NCBI Taxonomy" id="2126342"/>
    <lineage>
        <taxon>Bacteria</taxon>
        <taxon>Pseudomonadati</taxon>
        <taxon>Pseudomonadota</taxon>
        <taxon>Gammaproteobacteria</taxon>
        <taxon>Candidatus Kentrum</taxon>
    </lineage>
</organism>
<gene>
    <name evidence="2" type="ORF">BECKLFY1418C_GA0070996_11171</name>
</gene>
<dbReference type="EMBL" id="CAADFN010000117">
    <property type="protein sequence ID" value="VFK22351.1"/>
    <property type="molecule type" value="Genomic_DNA"/>
</dbReference>
<feature type="transmembrane region" description="Helical" evidence="1">
    <location>
        <begin position="123"/>
        <end position="142"/>
    </location>
</feature>
<proteinExistence type="predicted"/>
<keyword evidence="1" id="KW-0472">Membrane</keyword>
<dbReference type="AlphaFoldDB" id="A0A450WZA2"/>
<protein>
    <submittedName>
        <fullName evidence="2">Uncharacterized protein</fullName>
    </submittedName>
</protein>
<accession>A0A450WZA2</accession>
<keyword evidence="1" id="KW-0812">Transmembrane</keyword>
<sequence>MLIFSLAAIATFSLLLCCGPELAEKFFTRQHCQSLAERFAGKSFPKKRMSLLTKILLVFTSAELLLLTLVVIHAPYGHSVQYGVYLLQMITGTIFGGIVYLTYHELNRPAEKQQSSPWDRAAWGTAALLALIIGVVAPYVEVWPPRIESLKTDWFEVNFANKEAPSALLRALREAEWRVEAEMDPRLSPDWLAQLPLKDKKYYRVLGEIVSNRILQ</sequence>
<evidence type="ECO:0000313" key="2">
    <source>
        <dbReference type="EMBL" id="VFK22351.1"/>
    </source>
</evidence>
<feature type="transmembrane region" description="Helical" evidence="1">
    <location>
        <begin position="84"/>
        <end position="103"/>
    </location>
</feature>
<reference evidence="2" key="1">
    <citation type="submission" date="2019-02" db="EMBL/GenBank/DDBJ databases">
        <authorList>
            <person name="Gruber-Vodicka R. H."/>
            <person name="Seah K. B. B."/>
        </authorList>
    </citation>
    <scope>NUCLEOTIDE SEQUENCE</scope>
    <source>
        <strain evidence="2">BECK_BY7</strain>
    </source>
</reference>
<feature type="transmembrane region" description="Helical" evidence="1">
    <location>
        <begin position="51"/>
        <end position="72"/>
    </location>
</feature>
<keyword evidence="1" id="KW-1133">Transmembrane helix</keyword>